<dbReference type="InterPro" id="IPR019533">
    <property type="entry name" value="Peptidase_S26"/>
</dbReference>
<dbReference type="InterPro" id="IPR000223">
    <property type="entry name" value="Pept_S26A_signal_pept_1"/>
</dbReference>
<dbReference type="PRINTS" id="PR00727">
    <property type="entry name" value="LEADERPTASE"/>
</dbReference>
<evidence type="ECO:0000259" key="9">
    <source>
        <dbReference type="Pfam" id="PF10502"/>
    </source>
</evidence>
<evidence type="ECO:0000313" key="11">
    <source>
        <dbReference type="Proteomes" id="UP001611339"/>
    </source>
</evidence>
<protein>
    <recommendedName>
        <fullName evidence="4 7">Signal peptidase I</fullName>
        <ecNumber evidence="4 7">3.4.21.89</ecNumber>
    </recommendedName>
</protein>
<evidence type="ECO:0000256" key="5">
    <source>
        <dbReference type="ARBA" id="ARBA00022670"/>
    </source>
</evidence>
<dbReference type="PANTHER" id="PTHR43390:SF1">
    <property type="entry name" value="CHLOROPLAST PROCESSING PEPTIDASE"/>
    <property type="match status" value="1"/>
</dbReference>
<dbReference type="SUPFAM" id="SSF51306">
    <property type="entry name" value="LexA/Signal peptidase"/>
    <property type="match status" value="1"/>
</dbReference>
<feature type="compositionally biased region" description="Basic and acidic residues" evidence="8">
    <location>
        <begin position="23"/>
        <end position="39"/>
    </location>
</feature>
<evidence type="ECO:0000313" key="10">
    <source>
        <dbReference type="EMBL" id="MFI1713345.1"/>
    </source>
</evidence>
<dbReference type="RefSeq" id="WP_398707694.1">
    <property type="nucleotide sequence ID" value="NZ_JBIRUI010000002.1"/>
</dbReference>
<keyword evidence="7" id="KW-0812">Transmembrane</keyword>
<comment type="catalytic activity">
    <reaction evidence="1 7">
        <text>Cleavage of hydrophobic, N-terminal signal or leader sequences from secreted and periplasmic proteins.</text>
        <dbReference type="EC" id="3.4.21.89"/>
    </reaction>
</comment>
<evidence type="ECO:0000256" key="2">
    <source>
        <dbReference type="ARBA" id="ARBA00004401"/>
    </source>
</evidence>
<keyword evidence="6 7" id="KW-0378">Hydrolase</keyword>
<dbReference type="EC" id="3.4.21.89" evidence="4 7"/>
<dbReference type="PROSITE" id="PS00501">
    <property type="entry name" value="SPASE_I_1"/>
    <property type="match status" value="1"/>
</dbReference>
<evidence type="ECO:0000256" key="7">
    <source>
        <dbReference type="RuleBase" id="RU362042"/>
    </source>
</evidence>
<comment type="subcellular location">
    <subcellularLocation>
        <location evidence="2">Cell membrane</location>
        <topology evidence="2">Single-pass type II membrane protein</topology>
    </subcellularLocation>
    <subcellularLocation>
        <location evidence="7">Membrane</location>
        <topology evidence="7">Single-pass type II membrane protein</topology>
    </subcellularLocation>
</comment>
<evidence type="ECO:0000256" key="1">
    <source>
        <dbReference type="ARBA" id="ARBA00000677"/>
    </source>
</evidence>
<dbReference type="EMBL" id="JBIRUI010000002">
    <property type="protein sequence ID" value="MFI1713345.1"/>
    <property type="molecule type" value="Genomic_DNA"/>
</dbReference>
<dbReference type="CDD" id="cd06530">
    <property type="entry name" value="S26_SPase_I"/>
    <property type="match status" value="1"/>
</dbReference>
<feature type="transmembrane region" description="Helical" evidence="7">
    <location>
        <begin position="87"/>
        <end position="105"/>
    </location>
</feature>
<dbReference type="Pfam" id="PF10502">
    <property type="entry name" value="Peptidase_S26"/>
    <property type="match status" value="1"/>
</dbReference>
<feature type="compositionally biased region" description="Acidic residues" evidence="8">
    <location>
        <begin position="65"/>
        <end position="76"/>
    </location>
</feature>
<dbReference type="PANTHER" id="PTHR43390">
    <property type="entry name" value="SIGNAL PEPTIDASE I"/>
    <property type="match status" value="1"/>
</dbReference>
<feature type="region of interest" description="Disordered" evidence="8">
    <location>
        <begin position="1"/>
        <end position="83"/>
    </location>
</feature>
<dbReference type="InterPro" id="IPR019756">
    <property type="entry name" value="Pept_S26A_signal_pept_1_Ser-AS"/>
</dbReference>
<evidence type="ECO:0000256" key="6">
    <source>
        <dbReference type="ARBA" id="ARBA00022801"/>
    </source>
</evidence>
<proteinExistence type="inferred from homology"/>
<name>A0ABW7U138_9ACTN</name>
<dbReference type="GO" id="GO:0009003">
    <property type="term" value="F:signal peptidase activity"/>
    <property type="evidence" value="ECO:0007669"/>
    <property type="project" value="UniProtKB-EC"/>
</dbReference>
<keyword evidence="7" id="KW-0472">Membrane</keyword>
<keyword evidence="7" id="KW-1133">Transmembrane helix</keyword>
<evidence type="ECO:0000256" key="3">
    <source>
        <dbReference type="ARBA" id="ARBA00009370"/>
    </source>
</evidence>
<dbReference type="InterPro" id="IPR019758">
    <property type="entry name" value="Pept_S26A_signal_pept_1_CS"/>
</dbReference>
<feature type="compositionally biased region" description="Low complexity" evidence="8">
    <location>
        <begin position="40"/>
        <end position="64"/>
    </location>
</feature>
<keyword evidence="5 7" id="KW-0645">Protease</keyword>
<sequence length="306" mass="32125">MDTEAQHTERDPSSDTDSSGPEEGSRSARVPDDSGREEPAGPVAAEEPPASTATEEPLEPTAVEEPPEPAAVEDEDRSPGPSWRRTALVGGACVAFLLLLSHFVIQPFLIPSGSMEPTLQVGDRILVNKLAYRFGNAPARGDVVVFDGTGSFVEEQPRGNPVTGLLHDGAAALGLAEPDETDFVKRVVGTGGDRVVCCDKDGRLTVNGVPVEERYVMLGDRPSSVPFDIVVPPDRLWVMGDHRSQSSDSRDHLGSAGGGMVPVDKVVGRADWIAWPFDRWSTVPGTGAFAAVPAPPAGGHGAGAHG</sequence>
<dbReference type="InterPro" id="IPR036286">
    <property type="entry name" value="LexA/Signal_pep-like_sf"/>
</dbReference>
<evidence type="ECO:0000256" key="4">
    <source>
        <dbReference type="ARBA" id="ARBA00013208"/>
    </source>
</evidence>
<feature type="compositionally biased region" description="Basic and acidic residues" evidence="8">
    <location>
        <begin position="1"/>
        <end position="13"/>
    </location>
</feature>
<accession>A0ABW7U138</accession>
<gene>
    <name evidence="10" type="primary">lepB</name>
    <name evidence="10" type="ORF">ACH407_07140</name>
</gene>
<comment type="similarity">
    <text evidence="3 7">Belongs to the peptidase S26 family.</text>
</comment>
<organism evidence="10 11">
    <name type="scientific">Streptomyces litmocidini</name>
    <dbReference type="NCBI Taxonomy" id="67318"/>
    <lineage>
        <taxon>Bacteria</taxon>
        <taxon>Bacillati</taxon>
        <taxon>Actinomycetota</taxon>
        <taxon>Actinomycetes</taxon>
        <taxon>Kitasatosporales</taxon>
        <taxon>Streptomycetaceae</taxon>
        <taxon>Streptomyces</taxon>
    </lineage>
</organism>
<reference evidence="10 11" key="1">
    <citation type="submission" date="2024-10" db="EMBL/GenBank/DDBJ databases">
        <title>The Natural Products Discovery Center: Release of the First 8490 Sequenced Strains for Exploring Actinobacteria Biosynthetic Diversity.</title>
        <authorList>
            <person name="Kalkreuter E."/>
            <person name="Kautsar S.A."/>
            <person name="Yang D."/>
            <person name="Bader C.D."/>
            <person name="Teijaro C.N."/>
            <person name="Fluegel L."/>
            <person name="Davis C.M."/>
            <person name="Simpson J.R."/>
            <person name="Lauterbach L."/>
            <person name="Steele A.D."/>
            <person name="Gui C."/>
            <person name="Meng S."/>
            <person name="Li G."/>
            <person name="Viehrig K."/>
            <person name="Ye F."/>
            <person name="Su P."/>
            <person name="Kiefer A.F."/>
            <person name="Nichols A."/>
            <person name="Cepeda A.J."/>
            <person name="Yan W."/>
            <person name="Fan B."/>
            <person name="Jiang Y."/>
            <person name="Adhikari A."/>
            <person name="Zheng C.-J."/>
            <person name="Schuster L."/>
            <person name="Cowan T.M."/>
            <person name="Smanski M.J."/>
            <person name="Chevrette M.G."/>
            <person name="De Carvalho L.P.S."/>
            <person name="Shen B."/>
        </authorList>
    </citation>
    <scope>NUCLEOTIDE SEQUENCE [LARGE SCALE GENOMIC DNA]</scope>
    <source>
        <strain evidence="10 11">NPDC020602</strain>
    </source>
</reference>
<evidence type="ECO:0000256" key="8">
    <source>
        <dbReference type="SAM" id="MobiDB-lite"/>
    </source>
</evidence>
<dbReference type="Gene3D" id="2.10.109.10">
    <property type="entry name" value="Umud Fragment, subunit A"/>
    <property type="match status" value="1"/>
</dbReference>
<dbReference type="Proteomes" id="UP001611339">
    <property type="component" value="Unassembled WGS sequence"/>
</dbReference>
<dbReference type="NCBIfam" id="TIGR02227">
    <property type="entry name" value="sigpep_I_bact"/>
    <property type="match status" value="1"/>
</dbReference>
<feature type="domain" description="Peptidase S26" evidence="9">
    <location>
        <begin position="87"/>
        <end position="275"/>
    </location>
</feature>
<keyword evidence="11" id="KW-1185">Reference proteome</keyword>
<comment type="caution">
    <text evidence="10">The sequence shown here is derived from an EMBL/GenBank/DDBJ whole genome shotgun (WGS) entry which is preliminary data.</text>
</comment>
<dbReference type="PROSITE" id="PS00761">
    <property type="entry name" value="SPASE_I_3"/>
    <property type="match status" value="1"/>
</dbReference>